<evidence type="ECO:0000256" key="17">
    <source>
        <dbReference type="RuleBase" id="RU364094"/>
    </source>
</evidence>
<dbReference type="InterPro" id="IPR043132">
    <property type="entry name" value="BCAT-like_C"/>
</dbReference>
<organism evidence="18 19">
    <name type="scientific">Candidatus Mucispirillum faecigallinarum</name>
    <dbReference type="NCBI Taxonomy" id="2838699"/>
    <lineage>
        <taxon>Bacteria</taxon>
        <taxon>Pseudomonadati</taxon>
        <taxon>Deferribacterota</taxon>
        <taxon>Deferribacteres</taxon>
        <taxon>Deferribacterales</taxon>
        <taxon>Mucispirillaceae</taxon>
        <taxon>Mucispirillum</taxon>
    </lineage>
</organism>
<evidence type="ECO:0000256" key="1">
    <source>
        <dbReference type="ARBA" id="ARBA00001933"/>
    </source>
</evidence>
<evidence type="ECO:0000256" key="15">
    <source>
        <dbReference type="RuleBase" id="RU004106"/>
    </source>
</evidence>
<dbReference type="PROSITE" id="PS00770">
    <property type="entry name" value="AA_TRANSFER_CLASS_4"/>
    <property type="match status" value="1"/>
</dbReference>
<dbReference type="AlphaFoldDB" id="A0A9D2KBV4"/>
<dbReference type="NCBIfam" id="TIGR01122">
    <property type="entry name" value="ilvE_I"/>
    <property type="match status" value="1"/>
</dbReference>
<evidence type="ECO:0000256" key="7">
    <source>
        <dbReference type="ARBA" id="ARBA00022576"/>
    </source>
</evidence>
<comment type="pathway">
    <text evidence="5 17">Amino-acid biosynthesis; L-leucine biosynthesis; L-leucine from 3-methyl-2-oxobutanoate: step 4/4.</text>
</comment>
<dbReference type="PANTHER" id="PTHR42743:SF11">
    <property type="entry name" value="AMINODEOXYCHORISMATE LYASE"/>
    <property type="match status" value="1"/>
</dbReference>
<comment type="similarity">
    <text evidence="6 15">Belongs to the class-IV pyridoxal-phosphate-dependent aminotransferase family.</text>
</comment>
<dbReference type="InterPro" id="IPR001544">
    <property type="entry name" value="Aminotrans_IV"/>
</dbReference>
<evidence type="ECO:0000256" key="10">
    <source>
        <dbReference type="ARBA" id="ARBA00022898"/>
    </source>
</evidence>
<evidence type="ECO:0000256" key="4">
    <source>
        <dbReference type="ARBA" id="ARBA00004931"/>
    </source>
</evidence>
<dbReference type="InterPro" id="IPR018300">
    <property type="entry name" value="Aminotrans_IV_CS"/>
</dbReference>
<comment type="catalytic activity">
    <reaction evidence="13 17">
        <text>L-isoleucine + 2-oxoglutarate = (S)-3-methyl-2-oxopentanoate + L-glutamate</text>
        <dbReference type="Rhea" id="RHEA:24801"/>
        <dbReference type="ChEBI" id="CHEBI:16810"/>
        <dbReference type="ChEBI" id="CHEBI:29985"/>
        <dbReference type="ChEBI" id="CHEBI:35146"/>
        <dbReference type="ChEBI" id="CHEBI:58045"/>
        <dbReference type="EC" id="2.6.1.42"/>
    </reaction>
</comment>
<dbReference type="GO" id="GO:0008652">
    <property type="term" value="P:amino acid biosynthetic process"/>
    <property type="evidence" value="ECO:0007669"/>
    <property type="project" value="UniProtKB-KW"/>
</dbReference>
<evidence type="ECO:0000256" key="11">
    <source>
        <dbReference type="ARBA" id="ARBA00023304"/>
    </source>
</evidence>
<evidence type="ECO:0000256" key="13">
    <source>
        <dbReference type="ARBA" id="ARBA00048798"/>
    </source>
</evidence>
<keyword evidence="8 17" id="KW-0028">Amino-acid biosynthesis</keyword>
<dbReference type="Gene3D" id="3.20.10.10">
    <property type="entry name" value="D-amino Acid Aminotransferase, subunit A, domain 2"/>
    <property type="match status" value="1"/>
</dbReference>
<dbReference type="SUPFAM" id="SSF56752">
    <property type="entry name" value="D-aminoacid aminotransferase-like PLP-dependent enzymes"/>
    <property type="match status" value="1"/>
</dbReference>
<reference evidence="18" key="2">
    <citation type="submission" date="2021-04" db="EMBL/GenBank/DDBJ databases">
        <authorList>
            <person name="Gilroy R."/>
        </authorList>
    </citation>
    <scope>NUCLEOTIDE SEQUENCE</scope>
    <source>
        <strain evidence="18">ChiW4-1371</strain>
    </source>
</reference>
<dbReference type="GO" id="GO:0005829">
    <property type="term" value="C:cytosol"/>
    <property type="evidence" value="ECO:0007669"/>
    <property type="project" value="TreeGrafter"/>
</dbReference>
<keyword evidence="10 16" id="KW-0663">Pyridoxal phosphate</keyword>
<evidence type="ECO:0000256" key="3">
    <source>
        <dbReference type="ARBA" id="ARBA00004824"/>
    </source>
</evidence>
<sequence>MSAVGKEGKIWMNGKLVAREDAKVSVLTHTLHYGVGVFEGIRCYKTDEGSAVFRLKEHIQRLLDSARIFMIDPGYTLDELCVATAETVKANNLEECYIRPIIYLGDGGLGIKIDEKYPVETAIAAWNWGAYLGEEGMSKGIKVCTSSFNRFHVNSTATRSKTCGNYVSSVLAKREAIISGYDEALFLDTEGYVAEGSGENVFVVKNGKIITTPMTSILRGITRDSIMTLARDLGYEVIEQRFTKDDFYLADEAFFTGTAAEVTPISQLDGRKIGSGVRGEITAKLQAAFFDIVKGKNKKYSSWLYPVK</sequence>
<dbReference type="CDD" id="cd01557">
    <property type="entry name" value="BCAT_beta_family"/>
    <property type="match status" value="1"/>
</dbReference>
<evidence type="ECO:0000256" key="5">
    <source>
        <dbReference type="ARBA" id="ARBA00005072"/>
    </source>
</evidence>
<dbReference type="InterPro" id="IPR043131">
    <property type="entry name" value="BCAT-like_N"/>
</dbReference>
<comment type="pathway">
    <text evidence="4 17">Amino-acid biosynthesis; L-valine biosynthesis; L-valine from pyruvate: step 4/4.</text>
</comment>
<comment type="catalytic activity">
    <reaction evidence="14 17">
        <text>L-leucine + 2-oxoglutarate = 4-methyl-2-oxopentanoate + L-glutamate</text>
        <dbReference type="Rhea" id="RHEA:18321"/>
        <dbReference type="ChEBI" id="CHEBI:16810"/>
        <dbReference type="ChEBI" id="CHEBI:17865"/>
        <dbReference type="ChEBI" id="CHEBI:29985"/>
        <dbReference type="ChEBI" id="CHEBI:57427"/>
        <dbReference type="EC" id="2.6.1.42"/>
    </reaction>
</comment>
<evidence type="ECO:0000256" key="9">
    <source>
        <dbReference type="ARBA" id="ARBA00022679"/>
    </source>
</evidence>
<evidence type="ECO:0000256" key="2">
    <source>
        <dbReference type="ARBA" id="ARBA00003109"/>
    </source>
</evidence>
<dbReference type="NCBIfam" id="NF005146">
    <property type="entry name" value="PRK06606.1"/>
    <property type="match status" value="1"/>
</dbReference>
<evidence type="ECO:0000313" key="18">
    <source>
        <dbReference type="EMBL" id="HIZ90170.1"/>
    </source>
</evidence>
<comment type="cofactor">
    <cofactor evidence="1 16">
        <name>pyridoxal 5'-phosphate</name>
        <dbReference type="ChEBI" id="CHEBI:597326"/>
    </cofactor>
</comment>
<evidence type="ECO:0000256" key="8">
    <source>
        <dbReference type="ARBA" id="ARBA00022605"/>
    </source>
</evidence>
<dbReference type="EC" id="2.6.1.42" evidence="17"/>
<comment type="pathway">
    <text evidence="3 17">Amino-acid biosynthesis; L-isoleucine biosynthesis; L-isoleucine from 2-oxobutanoate: step 4/4.</text>
</comment>
<dbReference type="InterPro" id="IPR033939">
    <property type="entry name" value="BCAT_family"/>
</dbReference>
<name>A0A9D2KBV4_9BACT</name>
<reference evidence="18" key="1">
    <citation type="journal article" date="2021" name="PeerJ">
        <title>Extensive microbial diversity within the chicken gut microbiome revealed by metagenomics and culture.</title>
        <authorList>
            <person name="Gilroy R."/>
            <person name="Ravi A."/>
            <person name="Getino M."/>
            <person name="Pursley I."/>
            <person name="Horton D.L."/>
            <person name="Alikhan N.F."/>
            <person name="Baker D."/>
            <person name="Gharbi K."/>
            <person name="Hall N."/>
            <person name="Watson M."/>
            <person name="Adriaenssens E.M."/>
            <person name="Foster-Nyarko E."/>
            <person name="Jarju S."/>
            <person name="Secka A."/>
            <person name="Antonio M."/>
            <person name="Oren A."/>
            <person name="Chaudhuri R.R."/>
            <person name="La Ragione R."/>
            <person name="Hildebrand F."/>
            <person name="Pallen M.J."/>
        </authorList>
    </citation>
    <scope>NUCLEOTIDE SEQUENCE</scope>
    <source>
        <strain evidence="18">ChiW4-1371</strain>
    </source>
</reference>
<dbReference type="Gene3D" id="3.30.470.10">
    <property type="match status" value="1"/>
</dbReference>
<keyword evidence="7 17" id="KW-0032">Aminotransferase</keyword>
<keyword evidence="11 17" id="KW-0100">Branched-chain amino acid biosynthesis</keyword>
<dbReference type="InterPro" id="IPR050571">
    <property type="entry name" value="Class-IV_PLP-Dep_Aminotrnsfr"/>
</dbReference>
<dbReference type="PANTHER" id="PTHR42743">
    <property type="entry name" value="AMINO-ACID AMINOTRANSFERASE"/>
    <property type="match status" value="1"/>
</dbReference>
<dbReference type="InterPro" id="IPR036038">
    <property type="entry name" value="Aminotransferase-like"/>
</dbReference>
<dbReference type="Pfam" id="PF01063">
    <property type="entry name" value="Aminotran_4"/>
    <property type="match status" value="1"/>
</dbReference>
<dbReference type="Proteomes" id="UP000824176">
    <property type="component" value="Unassembled WGS sequence"/>
</dbReference>
<evidence type="ECO:0000256" key="14">
    <source>
        <dbReference type="ARBA" id="ARBA00049229"/>
    </source>
</evidence>
<evidence type="ECO:0000313" key="19">
    <source>
        <dbReference type="Proteomes" id="UP000824176"/>
    </source>
</evidence>
<proteinExistence type="inferred from homology"/>
<dbReference type="InterPro" id="IPR005785">
    <property type="entry name" value="B_amino_transI"/>
</dbReference>
<dbReference type="GO" id="GO:0004084">
    <property type="term" value="F:branched-chain-amino-acid transaminase activity"/>
    <property type="evidence" value="ECO:0007669"/>
    <property type="project" value="UniProtKB-EC"/>
</dbReference>
<evidence type="ECO:0000256" key="12">
    <source>
        <dbReference type="ARBA" id="ARBA00048212"/>
    </source>
</evidence>
<accession>A0A9D2KBV4</accession>
<evidence type="ECO:0000256" key="6">
    <source>
        <dbReference type="ARBA" id="ARBA00009320"/>
    </source>
</evidence>
<evidence type="ECO:0000256" key="16">
    <source>
        <dbReference type="RuleBase" id="RU004516"/>
    </source>
</evidence>
<comment type="caution">
    <text evidence="18">The sequence shown here is derived from an EMBL/GenBank/DDBJ whole genome shotgun (WGS) entry which is preliminary data.</text>
</comment>
<dbReference type="EMBL" id="DXAQ01000141">
    <property type="protein sequence ID" value="HIZ90170.1"/>
    <property type="molecule type" value="Genomic_DNA"/>
</dbReference>
<comment type="function">
    <text evidence="2 17">Acts on leucine, isoleucine and valine.</text>
</comment>
<keyword evidence="9 17" id="KW-0808">Transferase</keyword>
<gene>
    <name evidence="17" type="primary">ilvE</name>
    <name evidence="18" type="ORF">H9804_09495</name>
</gene>
<protein>
    <recommendedName>
        <fullName evidence="17">Branched-chain-amino-acid aminotransferase</fullName>
        <shortName evidence="17">BCAT</shortName>
        <ecNumber evidence="17">2.6.1.42</ecNumber>
    </recommendedName>
</protein>
<dbReference type="FunFam" id="3.20.10.10:FF:000001">
    <property type="entry name" value="Branched-chain-amino-acid aminotransferase"/>
    <property type="match status" value="1"/>
</dbReference>
<dbReference type="GO" id="GO:0009082">
    <property type="term" value="P:branched-chain amino acid biosynthetic process"/>
    <property type="evidence" value="ECO:0007669"/>
    <property type="project" value="UniProtKB-KW"/>
</dbReference>
<comment type="catalytic activity">
    <reaction evidence="12 17">
        <text>L-valine + 2-oxoglutarate = 3-methyl-2-oxobutanoate + L-glutamate</text>
        <dbReference type="Rhea" id="RHEA:24813"/>
        <dbReference type="ChEBI" id="CHEBI:11851"/>
        <dbReference type="ChEBI" id="CHEBI:16810"/>
        <dbReference type="ChEBI" id="CHEBI:29985"/>
        <dbReference type="ChEBI" id="CHEBI:57762"/>
        <dbReference type="EC" id="2.6.1.42"/>
    </reaction>
</comment>